<accession>A0A849L716</accession>
<dbReference type="InterPro" id="IPR016047">
    <property type="entry name" value="M23ase_b-sheet_dom"/>
</dbReference>
<dbReference type="InterPro" id="IPR036779">
    <property type="entry name" value="LysM_dom_sf"/>
</dbReference>
<feature type="compositionally biased region" description="Low complexity" evidence="1">
    <location>
        <begin position="239"/>
        <end position="256"/>
    </location>
</feature>
<evidence type="ECO:0000256" key="1">
    <source>
        <dbReference type="SAM" id="MobiDB-lite"/>
    </source>
</evidence>
<dbReference type="AlphaFoldDB" id="A0A849L716"/>
<dbReference type="Pfam" id="PF01476">
    <property type="entry name" value="LysM"/>
    <property type="match status" value="2"/>
</dbReference>
<dbReference type="Gene3D" id="2.70.70.10">
    <property type="entry name" value="Glucose Permease (Domain IIA)"/>
    <property type="match status" value="1"/>
</dbReference>
<reference evidence="3 4" key="1">
    <citation type="submission" date="2020-05" db="EMBL/GenBank/DDBJ databases">
        <title>Gimesia benthica sp. nov., a novel planctomycete isolated from a deep-sea water sample of the Northwest Indian Ocean.</title>
        <authorList>
            <person name="Wang J."/>
            <person name="Ruan C."/>
            <person name="Song L."/>
            <person name="Zhu Y."/>
            <person name="Li A."/>
            <person name="Zheng X."/>
            <person name="Wang L."/>
            <person name="Lu Z."/>
            <person name="Huang Y."/>
            <person name="Du W."/>
            <person name="Zhou Y."/>
            <person name="Huang L."/>
            <person name="Dai X."/>
        </authorList>
    </citation>
    <scope>NUCLEOTIDE SEQUENCE [LARGE SCALE GENOMIC DNA]</scope>
    <source>
        <strain evidence="3 4">YYQ-30</strain>
    </source>
</reference>
<dbReference type="Pfam" id="PF01551">
    <property type="entry name" value="Peptidase_M23"/>
    <property type="match status" value="1"/>
</dbReference>
<dbReference type="RefSeq" id="WP_171326719.1">
    <property type="nucleotide sequence ID" value="NZ_JABFBC010000003.1"/>
</dbReference>
<dbReference type="PANTHER" id="PTHR21666">
    <property type="entry name" value="PEPTIDASE-RELATED"/>
    <property type="match status" value="1"/>
</dbReference>
<feature type="compositionally biased region" description="Low complexity" evidence="1">
    <location>
        <begin position="134"/>
        <end position="163"/>
    </location>
</feature>
<dbReference type="Proteomes" id="UP000572377">
    <property type="component" value="Unassembled WGS sequence"/>
</dbReference>
<dbReference type="PROSITE" id="PS51782">
    <property type="entry name" value="LYSM"/>
    <property type="match status" value="1"/>
</dbReference>
<dbReference type="EMBL" id="JABFBC010000003">
    <property type="protein sequence ID" value="NNU81861.1"/>
    <property type="molecule type" value="Genomic_DNA"/>
</dbReference>
<evidence type="ECO:0000259" key="2">
    <source>
        <dbReference type="PROSITE" id="PS51782"/>
    </source>
</evidence>
<evidence type="ECO:0000313" key="4">
    <source>
        <dbReference type="Proteomes" id="UP000572377"/>
    </source>
</evidence>
<dbReference type="InterPro" id="IPR050570">
    <property type="entry name" value="Cell_wall_metabolism_enzyme"/>
</dbReference>
<feature type="compositionally biased region" description="Polar residues" evidence="1">
    <location>
        <begin position="164"/>
        <end position="173"/>
    </location>
</feature>
<dbReference type="PROSITE" id="PS51257">
    <property type="entry name" value="PROKAR_LIPOPROTEIN"/>
    <property type="match status" value="1"/>
</dbReference>
<gene>
    <name evidence="3" type="ORF">HMH01_15595</name>
</gene>
<dbReference type="Gene3D" id="3.10.350.10">
    <property type="entry name" value="LysM domain"/>
    <property type="match status" value="1"/>
</dbReference>
<sequence>MNARSHRGPRAALAVILSVSVAACSDMPNPVGGLFGGESRSVASERAAPTFDRPPPDSRGVITYATYQVMVARRGDTLQAMAGRVGLSAEALARHNGVPITYSPRTGEVFALPRNVGGTPVTAGSLTMGGIATGGITTQPLGGTPSAPAPSAQPQAQAPTGQANPFSNGQPSTVIDPIRHRVQAGETAFSIARLYGVSTTALASWNGLDSEMSLRVNQELLIPVINGANEVRSEPQRVASASPAPDDANPPGTATPIAPPPSAATPLPPDQDIDAATPPPSPNLGGTPSARFAMPVAGATVLRGYAPTGANRNEGIDFAAAAGTEVVAAADGEVALISRSVGGLGTILLIRHDAELMTVYGRISNVTLQKGDRVTRGQRVGVVAEGEQPNLHFEVRRGTAAVDPTPFLPR</sequence>
<keyword evidence="4" id="KW-1185">Reference proteome</keyword>
<dbReference type="InterPro" id="IPR018392">
    <property type="entry name" value="LysM"/>
</dbReference>
<dbReference type="GO" id="GO:0004222">
    <property type="term" value="F:metalloendopeptidase activity"/>
    <property type="evidence" value="ECO:0007669"/>
    <property type="project" value="TreeGrafter"/>
</dbReference>
<protein>
    <submittedName>
        <fullName evidence="3">Peptidoglycan DD-metalloendopeptidase family protein</fullName>
    </submittedName>
</protein>
<feature type="region of interest" description="Disordered" evidence="1">
    <location>
        <begin position="233"/>
        <end position="290"/>
    </location>
</feature>
<proteinExistence type="predicted"/>
<dbReference type="PANTHER" id="PTHR21666:SF270">
    <property type="entry name" value="MUREIN HYDROLASE ACTIVATOR ENVC"/>
    <property type="match status" value="1"/>
</dbReference>
<evidence type="ECO:0000313" key="3">
    <source>
        <dbReference type="EMBL" id="NNU81861.1"/>
    </source>
</evidence>
<dbReference type="CDD" id="cd12797">
    <property type="entry name" value="M23_peptidase"/>
    <property type="match status" value="1"/>
</dbReference>
<feature type="region of interest" description="Disordered" evidence="1">
    <location>
        <begin position="134"/>
        <end position="174"/>
    </location>
</feature>
<dbReference type="SUPFAM" id="SSF51261">
    <property type="entry name" value="Duplicated hybrid motif"/>
    <property type="match status" value="1"/>
</dbReference>
<feature type="domain" description="LysM" evidence="2">
    <location>
        <begin position="178"/>
        <end position="222"/>
    </location>
</feature>
<dbReference type="InterPro" id="IPR011055">
    <property type="entry name" value="Dup_hybrid_motif"/>
</dbReference>
<comment type="caution">
    <text evidence="3">The sequence shown here is derived from an EMBL/GenBank/DDBJ whole genome shotgun (WGS) entry which is preliminary data.</text>
</comment>
<organism evidence="3 4">
    <name type="scientific">Halovulum dunhuangense</name>
    <dbReference type="NCBI Taxonomy" id="1505036"/>
    <lineage>
        <taxon>Bacteria</taxon>
        <taxon>Pseudomonadati</taxon>
        <taxon>Pseudomonadota</taxon>
        <taxon>Alphaproteobacteria</taxon>
        <taxon>Rhodobacterales</taxon>
        <taxon>Paracoccaceae</taxon>
        <taxon>Halovulum</taxon>
    </lineage>
</organism>
<dbReference type="CDD" id="cd00118">
    <property type="entry name" value="LysM"/>
    <property type="match status" value="1"/>
</dbReference>
<name>A0A849L716_9RHOB</name>
<feature type="compositionally biased region" description="Pro residues" evidence="1">
    <location>
        <begin position="257"/>
        <end position="269"/>
    </location>
</feature>
<dbReference type="SMART" id="SM00257">
    <property type="entry name" value="LysM"/>
    <property type="match status" value="2"/>
</dbReference>